<dbReference type="Pfam" id="PF13560">
    <property type="entry name" value="HTH_31"/>
    <property type="match status" value="1"/>
</dbReference>
<dbReference type="SMART" id="SM00530">
    <property type="entry name" value="HTH_XRE"/>
    <property type="match status" value="1"/>
</dbReference>
<evidence type="ECO:0000259" key="1">
    <source>
        <dbReference type="PROSITE" id="PS50943"/>
    </source>
</evidence>
<feature type="domain" description="HTH cro/C1-type" evidence="1">
    <location>
        <begin position="11"/>
        <end position="65"/>
    </location>
</feature>
<gene>
    <name evidence="2" type="ORF">IAC42_01090</name>
</gene>
<dbReference type="CDD" id="cd00093">
    <property type="entry name" value="HTH_XRE"/>
    <property type="match status" value="1"/>
</dbReference>
<comment type="caution">
    <text evidence="2">The sequence shown here is derived from an EMBL/GenBank/DDBJ whole genome shotgun (WGS) entry which is preliminary data.</text>
</comment>
<dbReference type="AlphaFoldDB" id="A0A9D9E8U5"/>
<dbReference type="GO" id="GO:0003677">
    <property type="term" value="F:DNA binding"/>
    <property type="evidence" value="ECO:0007669"/>
    <property type="project" value="InterPro"/>
</dbReference>
<dbReference type="PROSITE" id="PS50943">
    <property type="entry name" value="HTH_CROC1"/>
    <property type="match status" value="1"/>
</dbReference>
<reference evidence="2" key="2">
    <citation type="journal article" date="2021" name="PeerJ">
        <title>Extensive microbial diversity within the chicken gut microbiome revealed by metagenomics and culture.</title>
        <authorList>
            <person name="Gilroy R."/>
            <person name="Ravi A."/>
            <person name="Getino M."/>
            <person name="Pursley I."/>
            <person name="Horton D.L."/>
            <person name="Alikhan N.F."/>
            <person name="Baker D."/>
            <person name="Gharbi K."/>
            <person name="Hall N."/>
            <person name="Watson M."/>
            <person name="Adriaenssens E.M."/>
            <person name="Foster-Nyarko E."/>
            <person name="Jarju S."/>
            <person name="Secka A."/>
            <person name="Antonio M."/>
            <person name="Oren A."/>
            <person name="Chaudhuri R.R."/>
            <person name="La Ragione R."/>
            <person name="Hildebrand F."/>
            <person name="Pallen M.J."/>
        </authorList>
    </citation>
    <scope>NUCLEOTIDE SEQUENCE</scope>
    <source>
        <strain evidence="2">11167</strain>
    </source>
</reference>
<dbReference type="InterPro" id="IPR010982">
    <property type="entry name" value="Lambda_DNA-bd_dom_sf"/>
</dbReference>
<evidence type="ECO:0000313" key="2">
    <source>
        <dbReference type="EMBL" id="MBO8442345.1"/>
    </source>
</evidence>
<dbReference type="InterPro" id="IPR001387">
    <property type="entry name" value="Cro/C1-type_HTH"/>
</dbReference>
<dbReference type="EMBL" id="JADIMU010000009">
    <property type="protein sequence ID" value="MBO8442345.1"/>
    <property type="molecule type" value="Genomic_DNA"/>
</dbReference>
<sequence length="120" mass="13246">MVDKATLGQRLRRLREATGLSQEQLADCLSVDQSLVMAIEAGEMAASSTQIEAFCDIVCFPVDRLLDEKQDINPDDAISYSDAKLSTESIKALSAVNRIFLNQQKMDGLGANRYSIFGIW</sequence>
<dbReference type="Gene3D" id="1.10.260.40">
    <property type="entry name" value="lambda repressor-like DNA-binding domains"/>
    <property type="match status" value="1"/>
</dbReference>
<accession>A0A9D9E8U5</accession>
<name>A0A9D9E8U5_9SPIR</name>
<proteinExistence type="predicted"/>
<organism evidence="2 3">
    <name type="scientific">Candidatus Aphodenecus pullistercoris</name>
    <dbReference type="NCBI Taxonomy" id="2840669"/>
    <lineage>
        <taxon>Bacteria</taxon>
        <taxon>Pseudomonadati</taxon>
        <taxon>Spirochaetota</taxon>
        <taxon>Spirochaetia</taxon>
        <taxon>Spirochaetales</taxon>
        <taxon>Candidatus Aphodenecus</taxon>
    </lineage>
</organism>
<dbReference type="Proteomes" id="UP000823633">
    <property type="component" value="Unassembled WGS sequence"/>
</dbReference>
<evidence type="ECO:0000313" key="3">
    <source>
        <dbReference type="Proteomes" id="UP000823633"/>
    </source>
</evidence>
<protein>
    <submittedName>
        <fullName evidence="2">Helix-turn-helix domain-containing protein</fullName>
    </submittedName>
</protein>
<reference evidence="2" key="1">
    <citation type="submission" date="2020-10" db="EMBL/GenBank/DDBJ databases">
        <authorList>
            <person name="Gilroy R."/>
        </authorList>
    </citation>
    <scope>NUCLEOTIDE SEQUENCE</scope>
    <source>
        <strain evidence="2">11167</strain>
    </source>
</reference>
<dbReference type="SUPFAM" id="SSF47413">
    <property type="entry name" value="lambda repressor-like DNA-binding domains"/>
    <property type="match status" value="1"/>
</dbReference>